<evidence type="ECO:0000313" key="2">
    <source>
        <dbReference type="EMBL" id="BAD84902.1"/>
    </source>
</evidence>
<feature type="transmembrane region" description="Helical" evidence="1">
    <location>
        <begin position="119"/>
        <end position="136"/>
    </location>
</feature>
<keyword evidence="1" id="KW-0472">Membrane</keyword>
<organism evidence="2 3">
    <name type="scientific">Thermococcus kodakarensis (strain ATCC BAA-918 / JCM 12380 / KOD1)</name>
    <name type="common">Pyrococcus kodakaraensis (strain KOD1)</name>
    <dbReference type="NCBI Taxonomy" id="69014"/>
    <lineage>
        <taxon>Archaea</taxon>
        <taxon>Methanobacteriati</taxon>
        <taxon>Methanobacteriota</taxon>
        <taxon>Thermococci</taxon>
        <taxon>Thermococcales</taxon>
        <taxon>Thermococcaceae</taxon>
        <taxon>Thermococcus</taxon>
    </lineage>
</organism>
<dbReference type="eggNOG" id="arCOG04938">
    <property type="taxonomic scope" value="Archaea"/>
</dbReference>
<dbReference type="PATRIC" id="fig|69014.16.peg.694"/>
<dbReference type="EnsemblBacteria" id="BAD84902">
    <property type="protein sequence ID" value="BAD84902"/>
    <property type="gene ID" value="TK0713"/>
</dbReference>
<keyword evidence="3" id="KW-1185">Reference proteome</keyword>
<dbReference type="GeneID" id="78447227"/>
<evidence type="ECO:0000256" key="1">
    <source>
        <dbReference type="SAM" id="Phobius"/>
    </source>
</evidence>
<protein>
    <submittedName>
        <fullName evidence="2">Hypothetical membrane protein, conserved</fullName>
    </submittedName>
</protein>
<dbReference type="Proteomes" id="UP000000536">
    <property type="component" value="Chromosome"/>
</dbReference>
<feature type="transmembrane region" description="Helical" evidence="1">
    <location>
        <begin position="75"/>
        <end position="99"/>
    </location>
</feature>
<dbReference type="HOGENOM" id="CLU_143944_0_0_2"/>
<gene>
    <name evidence="2" type="ordered locus">TK0713</name>
</gene>
<feature type="transmembrane region" description="Helical" evidence="1">
    <location>
        <begin position="44"/>
        <end position="63"/>
    </location>
</feature>
<dbReference type="AlphaFoldDB" id="Q5JG51"/>
<dbReference type="OrthoDB" id="99316at2157"/>
<name>Q5JG51_THEKO</name>
<accession>Q5JG51</accession>
<dbReference type="RefSeq" id="WP_011249664.1">
    <property type="nucleotide sequence ID" value="NC_006624.1"/>
</dbReference>
<dbReference type="PhylomeDB" id="Q5JG51"/>
<keyword evidence="1" id="KW-1133">Transmembrane helix</keyword>
<feature type="transmembrane region" description="Helical" evidence="1">
    <location>
        <begin position="12"/>
        <end position="32"/>
    </location>
</feature>
<dbReference type="InParanoid" id="Q5JG51"/>
<sequence>MSRINLGQVKWLTGIFGLLYLIGGIIEVLAYFGKEIKVIGVPTGDLFAAFALFTISAVYLTGLKRAVEGDLRSVSYLYVGALLSIGLALIAVLVMGSDAIEAYLLHNEDFAGWSPLDDVTTYLVLGVLSVIAYLPVKDVSKNPIKVRA</sequence>
<proteinExistence type="predicted"/>
<dbReference type="STRING" id="69014.TK0713"/>
<dbReference type="EMBL" id="AP006878">
    <property type="protein sequence ID" value="BAD84902.1"/>
    <property type="molecule type" value="Genomic_DNA"/>
</dbReference>
<reference evidence="2 3" key="1">
    <citation type="journal article" date="2005" name="Genome Res.">
        <title>Complete genome sequence of the hyperthermophilic archaeon Thermococcus kodakaraensis KOD1 and comparison with Pyrococcus genomes.</title>
        <authorList>
            <person name="Fukui T."/>
            <person name="Atomi H."/>
            <person name="Kanai T."/>
            <person name="Matsumi R."/>
            <person name="Fujiwara S."/>
            <person name="Imanaka T."/>
        </authorList>
    </citation>
    <scope>NUCLEOTIDE SEQUENCE [LARGE SCALE GENOMIC DNA]</scope>
    <source>
        <strain evidence="3">ATCC BAA-918 / JCM 12380 / KOD1</strain>
    </source>
</reference>
<keyword evidence="1" id="KW-0812">Transmembrane</keyword>
<evidence type="ECO:0000313" key="3">
    <source>
        <dbReference type="Proteomes" id="UP000000536"/>
    </source>
</evidence>
<dbReference type="KEGG" id="tko:TK0713"/>